<sequence>VAGPAIRDRAARLRAAGDAALRLHLEAQRGVLHRILTEGPRLGRTEQFTEVRFAEDQPEGALMALRVAGHDGQRLTV</sequence>
<proteinExistence type="predicted"/>
<dbReference type="Proteomes" id="UP000297972">
    <property type="component" value="Unassembled WGS sequence"/>
</dbReference>
<evidence type="ECO:0000313" key="1">
    <source>
        <dbReference type="EMBL" id="TGN67274.1"/>
    </source>
</evidence>
<dbReference type="AlphaFoldDB" id="A0A4Z1CQG5"/>
<name>A0A4Z1CQG5_9RHOB</name>
<keyword evidence="2" id="KW-1185">Reference proteome</keyword>
<protein>
    <submittedName>
        <fullName evidence="1">tRNA (N(6)-L-threonylcarbamoyladenosine(37)-C(2))-methylthiotransferase MtaB</fullName>
    </submittedName>
</protein>
<comment type="caution">
    <text evidence="1">The sequence shown here is derived from an EMBL/GenBank/DDBJ whole genome shotgun (WGS) entry which is preliminary data.</text>
</comment>
<organism evidence="1 2">
    <name type="scientific">Paracoccus liaowanqingii</name>
    <dbReference type="NCBI Taxonomy" id="2560053"/>
    <lineage>
        <taxon>Bacteria</taxon>
        <taxon>Pseudomonadati</taxon>
        <taxon>Pseudomonadota</taxon>
        <taxon>Alphaproteobacteria</taxon>
        <taxon>Rhodobacterales</taxon>
        <taxon>Paracoccaceae</taxon>
        <taxon>Paracoccus</taxon>
    </lineage>
</organism>
<dbReference type="GO" id="GO:0016740">
    <property type="term" value="F:transferase activity"/>
    <property type="evidence" value="ECO:0007669"/>
    <property type="project" value="UniProtKB-KW"/>
</dbReference>
<dbReference type="EMBL" id="SRPG01000035">
    <property type="protein sequence ID" value="TGN67274.1"/>
    <property type="molecule type" value="Genomic_DNA"/>
</dbReference>
<accession>A0A4Z1CQG5</accession>
<evidence type="ECO:0000313" key="2">
    <source>
        <dbReference type="Proteomes" id="UP000297972"/>
    </source>
</evidence>
<feature type="non-terminal residue" evidence="1">
    <location>
        <position position="1"/>
    </location>
</feature>
<reference evidence="1 2" key="1">
    <citation type="submission" date="2019-03" db="EMBL/GenBank/DDBJ databases">
        <authorList>
            <person name="Li J."/>
        </authorList>
    </citation>
    <scope>NUCLEOTIDE SEQUENCE [LARGE SCALE GENOMIC DNA]</scope>
    <source>
        <strain evidence="1 2">3058</strain>
    </source>
</reference>
<gene>
    <name evidence="1" type="ORF">E4L95_05665</name>
</gene>
<keyword evidence="1" id="KW-0808">Transferase</keyword>